<keyword evidence="3" id="KW-1185">Reference proteome</keyword>
<evidence type="ECO:0000313" key="2">
    <source>
        <dbReference type="EMBL" id="KAJ9614966.1"/>
    </source>
</evidence>
<gene>
    <name evidence="2" type="ORF">H2200_001040</name>
</gene>
<organism evidence="2 3">
    <name type="scientific">Cladophialophora chaetospira</name>
    <dbReference type="NCBI Taxonomy" id="386627"/>
    <lineage>
        <taxon>Eukaryota</taxon>
        <taxon>Fungi</taxon>
        <taxon>Dikarya</taxon>
        <taxon>Ascomycota</taxon>
        <taxon>Pezizomycotina</taxon>
        <taxon>Eurotiomycetes</taxon>
        <taxon>Chaetothyriomycetidae</taxon>
        <taxon>Chaetothyriales</taxon>
        <taxon>Herpotrichiellaceae</taxon>
        <taxon>Cladophialophora</taxon>
    </lineage>
</organism>
<feature type="compositionally biased region" description="Basic residues" evidence="1">
    <location>
        <begin position="189"/>
        <end position="208"/>
    </location>
</feature>
<name>A0AA39CNN4_9EURO</name>
<evidence type="ECO:0000256" key="1">
    <source>
        <dbReference type="SAM" id="MobiDB-lite"/>
    </source>
</evidence>
<feature type="compositionally biased region" description="Basic and acidic residues" evidence="1">
    <location>
        <begin position="341"/>
        <end position="354"/>
    </location>
</feature>
<feature type="region of interest" description="Disordered" evidence="1">
    <location>
        <begin position="333"/>
        <end position="357"/>
    </location>
</feature>
<dbReference type="EMBL" id="JAPDRK010000002">
    <property type="protein sequence ID" value="KAJ9614966.1"/>
    <property type="molecule type" value="Genomic_DNA"/>
</dbReference>
<feature type="compositionally biased region" description="Polar residues" evidence="1">
    <location>
        <begin position="232"/>
        <end position="242"/>
    </location>
</feature>
<feature type="region of interest" description="Disordered" evidence="1">
    <location>
        <begin position="259"/>
        <end position="318"/>
    </location>
</feature>
<feature type="compositionally biased region" description="Low complexity" evidence="1">
    <location>
        <begin position="48"/>
        <end position="63"/>
    </location>
</feature>
<feature type="region of interest" description="Disordered" evidence="1">
    <location>
        <begin position="142"/>
        <end position="247"/>
    </location>
</feature>
<comment type="caution">
    <text evidence="2">The sequence shown here is derived from an EMBL/GenBank/DDBJ whole genome shotgun (WGS) entry which is preliminary data.</text>
</comment>
<feature type="region of interest" description="Disordered" evidence="1">
    <location>
        <begin position="585"/>
        <end position="605"/>
    </location>
</feature>
<proteinExistence type="predicted"/>
<sequence length="605" mass="68373">MAYANRYNHHNHYNAPEGNSGVPPSSGMHNQQNRAPARAASMPGGNPAYGQQYQPAHQQHQPTYYQEEYQDYQHGYQEYQQEYQEYQPQYQEEPQVHQQALQYQDHYQDQYEQPLQPHYGHQQQVPHTYTFHRPTSDMNNYQQRRSAHTYASHRPTSDVNSSPAFQPDSNLPYTSGNHTPRSWGQSRTRGGRGNRVQHHPRRAGRRHGQREEITPLTGHRATIREADRISRQNRNAMASNRNRPNRGEIASAQLRAALEASTPSTGAPSRAQSTQAQPRQPAATTASTQQSRATSTPATTKAGGDKSSTMPKTEKSQVISRLENKMEQNLAAVQGTSANLEETKRKQVEQESKHTGQIQEKNAVGIARNEIEQEAPSFEEVMEALILSRSAGQIWQTAKNGIAKKYQNGLPSFQHEVAQALQVYDQHYNFATDAHGYNIARSAIHNFVYGDAIYKTIMPKIDAIEAGLAEMWNNVNEMIKNATPNDWNMAAALKTEIDECAVKSNKILNKEFPTARGCAAKSFKEAYLGLFRFYQMRWQQSTQEQYLDMWQPAHNALLAMLDLQEPGLESHQNLPTLEEAQEVAAQQAAPVSHALTDPEMETDVT</sequence>
<accession>A0AA39CNN4</accession>
<evidence type="ECO:0000313" key="3">
    <source>
        <dbReference type="Proteomes" id="UP001172673"/>
    </source>
</evidence>
<dbReference type="Proteomes" id="UP001172673">
    <property type="component" value="Unassembled WGS sequence"/>
</dbReference>
<dbReference type="AlphaFoldDB" id="A0AA39CNN4"/>
<feature type="compositionally biased region" description="Polar residues" evidence="1">
    <location>
        <begin position="157"/>
        <end position="188"/>
    </location>
</feature>
<feature type="compositionally biased region" description="Low complexity" evidence="1">
    <location>
        <begin position="269"/>
        <end position="300"/>
    </location>
</feature>
<protein>
    <submittedName>
        <fullName evidence="2">Uncharacterized protein</fullName>
    </submittedName>
</protein>
<feature type="compositionally biased region" description="Polar residues" evidence="1">
    <location>
        <begin position="306"/>
        <end position="318"/>
    </location>
</feature>
<reference evidence="2" key="1">
    <citation type="submission" date="2022-10" db="EMBL/GenBank/DDBJ databases">
        <title>Culturing micro-colonial fungi from biological soil crusts in the Mojave desert and describing Neophaeococcomyces mojavensis, and introducing the new genera and species Taxawa tesnikishii.</title>
        <authorList>
            <person name="Kurbessoian T."/>
            <person name="Stajich J.E."/>
        </authorList>
    </citation>
    <scope>NUCLEOTIDE SEQUENCE</scope>
    <source>
        <strain evidence="2">TK_41</strain>
    </source>
</reference>
<feature type="region of interest" description="Disordered" evidence="1">
    <location>
        <begin position="1"/>
        <end position="63"/>
    </location>
</feature>